<dbReference type="PROSITE" id="PS51186">
    <property type="entry name" value="GNAT"/>
    <property type="match status" value="1"/>
</dbReference>
<dbReference type="OrthoDB" id="9794197at2"/>
<dbReference type="SUPFAM" id="SSF55729">
    <property type="entry name" value="Acyl-CoA N-acyltransferases (Nat)"/>
    <property type="match status" value="1"/>
</dbReference>
<name>A0A7V7QJ47_9FIRM</name>
<gene>
    <name evidence="2" type="ORF">F7O84_08425</name>
</gene>
<feature type="domain" description="N-acetyltransferase" evidence="1">
    <location>
        <begin position="4"/>
        <end position="167"/>
    </location>
</feature>
<dbReference type="GO" id="GO:0016747">
    <property type="term" value="F:acyltransferase activity, transferring groups other than amino-acyl groups"/>
    <property type="evidence" value="ECO:0007669"/>
    <property type="project" value="InterPro"/>
</dbReference>
<keyword evidence="3" id="KW-1185">Reference proteome</keyword>
<reference evidence="2 3" key="1">
    <citation type="submission" date="2019-09" db="EMBL/GenBank/DDBJ databases">
        <authorList>
            <person name="Valk L.C."/>
        </authorList>
    </citation>
    <scope>NUCLEOTIDE SEQUENCE [LARGE SCALE GENOMIC DNA]</scope>
    <source>
        <strain evidence="2">GalUA</strain>
    </source>
</reference>
<dbReference type="RefSeq" id="WP_151144148.1">
    <property type="nucleotide sequence ID" value="NZ_WAGX01000005.1"/>
</dbReference>
<comment type="caution">
    <text evidence="2">The sequence shown here is derived from an EMBL/GenBank/DDBJ whole genome shotgun (WGS) entry which is preliminary data.</text>
</comment>
<organism evidence="2 3">
    <name type="scientific">Candidatus Galacturonatibacter soehngenii</name>
    <dbReference type="NCBI Taxonomy" id="2307010"/>
    <lineage>
        <taxon>Bacteria</taxon>
        <taxon>Bacillati</taxon>
        <taxon>Bacillota</taxon>
        <taxon>Clostridia</taxon>
        <taxon>Lachnospirales</taxon>
        <taxon>Lachnospiraceae</taxon>
        <taxon>Candidatus Galacturonatibacter</taxon>
    </lineage>
</organism>
<dbReference type="InterPro" id="IPR000182">
    <property type="entry name" value="GNAT_dom"/>
</dbReference>
<reference evidence="2 3" key="2">
    <citation type="submission" date="2020-02" db="EMBL/GenBank/DDBJ databases">
        <title>Candidatus Galacturonibacter soehngenii shows hetero-acetogenic catabolism of galacturonic acid but lacks a canonical carbon monoxide dehydrogenase/acetyl-CoA synthase complex.</title>
        <authorList>
            <person name="Diender M."/>
            <person name="Stouten G.R."/>
            <person name="Petersen J.F."/>
            <person name="Nielsen P.H."/>
            <person name="Dueholm M.S."/>
            <person name="Pronk J.T."/>
            <person name="Van Loosdrecht M.C.M."/>
        </authorList>
    </citation>
    <scope>NUCLEOTIDE SEQUENCE [LARGE SCALE GENOMIC DNA]</scope>
    <source>
        <strain evidence="2">GalUA</strain>
    </source>
</reference>
<dbReference type="CDD" id="cd04301">
    <property type="entry name" value="NAT_SF"/>
    <property type="match status" value="1"/>
</dbReference>
<evidence type="ECO:0000259" key="1">
    <source>
        <dbReference type="PROSITE" id="PS51186"/>
    </source>
</evidence>
<dbReference type="Gene3D" id="3.40.630.30">
    <property type="match status" value="1"/>
</dbReference>
<accession>A0A7V7QJ47</accession>
<keyword evidence="2" id="KW-0808">Transferase</keyword>
<dbReference type="InterPro" id="IPR016181">
    <property type="entry name" value="Acyl_CoA_acyltransferase"/>
</dbReference>
<protein>
    <submittedName>
        <fullName evidence="2">GNAT family N-acetyltransferase</fullName>
    </submittedName>
</protein>
<sequence length="167" mass="19832">MEQITYRLADIEDCYRLAVLKKEIWNTTYRGIYSDDKINNYDILRNTLKFEEIVNNPNITLYIAFDYEQIIGYMSCGEPYRPFRNFKQEIGLLYVRKEYQKKGIGRTFFTIGKEIIKSNGSDEFFISVNKYNTNALNFYLSMGGNIIHIDEDSEDKSEVQIKLHYYT</sequence>
<dbReference type="EMBL" id="WAGX01000005">
    <property type="protein sequence ID" value="KAB1437617.1"/>
    <property type="molecule type" value="Genomic_DNA"/>
</dbReference>
<proteinExistence type="predicted"/>
<evidence type="ECO:0000313" key="3">
    <source>
        <dbReference type="Proteomes" id="UP000461768"/>
    </source>
</evidence>
<evidence type="ECO:0000313" key="2">
    <source>
        <dbReference type="EMBL" id="KAB1437617.1"/>
    </source>
</evidence>
<dbReference type="Pfam" id="PF00583">
    <property type="entry name" value="Acetyltransf_1"/>
    <property type="match status" value="1"/>
</dbReference>
<dbReference type="AlphaFoldDB" id="A0A7V7QJ47"/>
<dbReference type="Proteomes" id="UP000461768">
    <property type="component" value="Unassembled WGS sequence"/>
</dbReference>